<dbReference type="CDD" id="cd06257">
    <property type="entry name" value="DnaJ"/>
    <property type="match status" value="1"/>
</dbReference>
<protein>
    <recommendedName>
        <fullName evidence="2">J domain-containing protein</fullName>
    </recommendedName>
</protein>
<comment type="caution">
    <text evidence="4">The sequence shown here is derived from an EMBL/GenBank/DDBJ whole genome shotgun (WGS) entry which is preliminary data.</text>
</comment>
<evidence type="ECO:0000313" key="4">
    <source>
        <dbReference type="EMBL" id="CAK9043601.1"/>
    </source>
</evidence>
<organism evidence="4 5">
    <name type="scientific">Durusdinium trenchii</name>
    <dbReference type="NCBI Taxonomy" id="1381693"/>
    <lineage>
        <taxon>Eukaryota</taxon>
        <taxon>Sar</taxon>
        <taxon>Alveolata</taxon>
        <taxon>Dinophyceae</taxon>
        <taxon>Suessiales</taxon>
        <taxon>Symbiodiniaceae</taxon>
        <taxon>Durusdinium</taxon>
    </lineage>
</organism>
<dbReference type="Pfam" id="PF00226">
    <property type="entry name" value="DnaJ"/>
    <property type="match status" value="1"/>
</dbReference>
<dbReference type="Proteomes" id="UP001642484">
    <property type="component" value="Unassembled WGS sequence"/>
</dbReference>
<dbReference type="SMART" id="SM00271">
    <property type="entry name" value="DnaJ"/>
    <property type="match status" value="1"/>
</dbReference>
<dbReference type="EMBL" id="CAXAMN010014514">
    <property type="protein sequence ID" value="CAK9043601.1"/>
    <property type="molecule type" value="Genomic_DNA"/>
</dbReference>
<proteinExistence type="predicted"/>
<dbReference type="EMBL" id="CAXAMN010014492">
    <property type="protein sequence ID" value="CAK9043554.1"/>
    <property type="molecule type" value="Genomic_DNA"/>
</dbReference>
<dbReference type="SUPFAM" id="SSF46565">
    <property type="entry name" value="Chaperone J-domain"/>
    <property type="match status" value="1"/>
</dbReference>
<dbReference type="PRINTS" id="PR00625">
    <property type="entry name" value="JDOMAIN"/>
</dbReference>
<sequence>MIRSFWCSFIKLHVTKLRLLRTYAGVEDPYKILGLHPGASAEEVRAAYLKAAIQTHPDSASTSQAGVAEEAFRRVSEAYQRLRSRQRAQQTGKAANNSRSFAPGASTGLNGRPPFSTVSDEQAEQLFQAAFSGRGVDQMLDEELARFNIKPGVHAAAVKEGIYARLLRAAQAASQLPGQDGHAQRFATKIDDWPRLEVQRETLVGDDGLRRLRIRTITRWPNGRKEEHTVEKPVYRM</sequence>
<feature type="region of interest" description="Disordered" evidence="1">
    <location>
        <begin position="83"/>
        <end position="119"/>
    </location>
</feature>
<dbReference type="PROSITE" id="PS50076">
    <property type="entry name" value="DNAJ_2"/>
    <property type="match status" value="1"/>
</dbReference>
<feature type="compositionally biased region" description="Polar residues" evidence="1">
    <location>
        <begin position="87"/>
        <end position="100"/>
    </location>
</feature>
<gene>
    <name evidence="3" type="ORF">CCMP2556_LOCUS23042</name>
    <name evidence="4" type="ORF">CCMP2556_LOCUS23064</name>
</gene>
<keyword evidence="5" id="KW-1185">Reference proteome</keyword>
<dbReference type="PANTHER" id="PTHR24074">
    <property type="entry name" value="CO-CHAPERONE PROTEIN DJLA"/>
    <property type="match status" value="1"/>
</dbReference>
<dbReference type="InterPro" id="IPR036869">
    <property type="entry name" value="J_dom_sf"/>
</dbReference>
<dbReference type="InterPro" id="IPR001623">
    <property type="entry name" value="DnaJ_domain"/>
</dbReference>
<evidence type="ECO:0000313" key="5">
    <source>
        <dbReference type="Proteomes" id="UP001642484"/>
    </source>
</evidence>
<accession>A0ABP0LWI6</accession>
<reference evidence="4 5" key="1">
    <citation type="submission" date="2024-02" db="EMBL/GenBank/DDBJ databases">
        <authorList>
            <person name="Chen Y."/>
            <person name="Shah S."/>
            <person name="Dougan E. K."/>
            <person name="Thang M."/>
            <person name="Chan C."/>
        </authorList>
    </citation>
    <scope>NUCLEOTIDE SEQUENCE [LARGE SCALE GENOMIC DNA]</scope>
</reference>
<name>A0ABP0LWI6_9DINO</name>
<feature type="domain" description="J" evidence="2">
    <location>
        <begin position="28"/>
        <end position="100"/>
    </location>
</feature>
<evidence type="ECO:0000313" key="3">
    <source>
        <dbReference type="EMBL" id="CAK9043554.1"/>
    </source>
</evidence>
<evidence type="ECO:0000256" key="1">
    <source>
        <dbReference type="SAM" id="MobiDB-lite"/>
    </source>
</evidence>
<dbReference type="InterPro" id="IPR050817">
    <property type="entry name" value="DjlA_DnaK_co-chaperone"/>
</dbReference>
<dbReference type="Gene3D" id="1.10.287.110">
    <property type="entry name" value="DnaJ domain"/>
    <property type="match status" value="1"/>
</dbReference>
<evidence type="ECO:0000259" key="2">
    <source>
        <dbReference type="PROSITE" id="PS50076"/>
    </source>
</evidence>